<evidence type="ECO:0000313" key="14">
    <source>
        <dbReference type="Proteomes" id="UP000564948"/>
    </source>
</evidence>
<keyword evidence="6" id="KW-0675">Receptor</keyword>
<keyword evidence="5 11" id="KW-1015">Disulfide bond</keyword>
<evidence type="ECO:0000256" key="10">
    <source>
        <dbReference type="ARBA" id="ARBA00069168"/>
    </source>
</evidence>
<feature type="domain" description="SRCR" evidence="12">
    <location>
        <begin position="43"/>
        <end position="143"/>
    </location>
</feature>
<comment type="caution">
    <text evidence="11">Lacks conserved residue(s) required for the propagation of feature annotation.</text>
</comment>
<evidence type="ECO:0000256" key="11">
    <source>
        <dbReference type="PROSITE-ProRule" id="PRU00196"/>
    </source>
</evidence>
<evidence type="ECO:0000256" key="2">
    <source>
        <dbReference type="ARBA" id="ARBA00022525"/>
    </source>
</evidence>
<dbReference type="EMBL" id="VZTD01001042">
    <property type="protein sequence ID" value="NXB15109.1"/>
    <property type="molecule type" value="Genomic_DNA"/>
</dbReference>
<dbReference type="Proteomes" id="UP000564948">
    <property type="component" value="Unassembled WGS sequence"/>
</dbReference>
<evidence type="ECO:0000256" key="3">
    <source>
        <dbReference type="ARBA" id="ARBA00022729"/>
    </source>
</evidence>
<dbReference type="Pfam" id="PF00530">
    <property type="entry name" value="SRCR"/>
    <property type="match status" value="1"/>
</dbReference>
<dbReference type="SMART" id="SM00202">
    <property type="entry name" value="SR"/>
    <property type="match status" value="1"/>
</dbReference>
<dbReference type="PRINTS" id="PR00258">
    <property type="entry name" value="SPERACTRCPTR"/>
</dbReference>
<evidence type="ECO:0000256" key="4">
    <source>
        <dbReference type="ARBA" id="ARBA00022737"/>
    </source>
</evidence>
<evidence type="ECO:0000256" key="9">
    <source>
        <dbReference type="ARBA" id="ARBA00064153"/>
    </source>
</evidence>
<feature type="non-terminal residue" evidence="13">
    <location>
        <position position="1"/>
    </location>
</feature>
<sequence>VNCSGAEEELGRCRPGPRDPHTCPHLEAAAVECTGSNASSEELRLRDGPGRCAGRVEVLHLGRWGSVCDDTWDLAAAQVTCRQLGCGAALAAPGGAFFGRGPDLTWLSSVTCTGLETSLRDCPARTWGEHTCSPGREAGVVCA</sequence>
<dbReference type="PANTHER" id="PTHR48071:SF15">
    <property type="entry name" value="SRCR DOMAIN-CONTAINING PROTEIN"/>
    <property type="match status" value="1"/>
</dbReference>
<comment type="subcellular location">
    <subcellularLocation>
        <location evidence="1">Secreted</location>
    </subcellularLocation>
</comment>
<keyword evidence="2" id="KW-0964">Secreted</keyword>
<feature type="disulfide bond" evidence="11">
    <location>
        <begin position="112"/>
        <end position="122"/>
    </location>
</feature>
<dbReference type="GO" id="GO:0005886">
    <property type="term" value="C:plasma membrane"/>
    <property type="evidence" value="ECO:0007669"/>
    <property type="project" value="TreeGrafter"/>
</dbReference>
<comment type="subunit">
    <text evidence="9">Interacts with LGALS1 and laminin.</text>
</comment>
<dbReference type="InterPro" id="IPR036772">
    <property type="entry name" value="SRCR-like_dom_sf"/>
</dbReference>
<keyword evidence="3" id="KW-0732">Signal</keyword>
<protein>
    <recommendedName>
        <fullName evidence="10">Soluble scavenger receptor cysteine-rich domain-containing protein SSC5D</fullName>
    </recommendedName>
</protein>
<evidence type="ECO:0000256" key="5">
    <source>
        <dbReference type="ARBA" id="ARBA00023157"/>
    </source>
</evidence>
<dbReference type="InterPro" id="IPR001190">
    <property type="entry name" value="SRCR"/>
</dbReference>
<dbReference type="Gene3D" id="3.10.250.10">
    <property type="entry name" value="SRCR-like domain"/>
    <property type="match status" value="1"/>
</dbReference>
<dbReference type="GO" id="GO:0005615">
    <property type="term" value="C:extracellular space"/>
    <property type="evidence" value="ECO:0007669"/>
    <property type="project" value="TreeGrafter"/>
</dbReference>
<proteinExistence type="predicted"/>
<keyword evidence="7" id="KW-0325">Glycoprotein</keyword>
<dbReference type="SUPFAM" id="SSF56487">
    <property type="entry name" value="SRCR-like"/>
    <property type="match status" value="2"/>
</dbReference>
<name>A0A7K8BM94_9CORV</name>
<gene>
    <name evidence="13" type="primary">Cd163_0</name>
    <name evidence="13" type="ORF">RHALEU_R07465</name>
</gene>
<dbReference type="PANTHER" id="PTHR48071">
    <property type="entry name" value="SRCR DOMAIN-CONTAINING PROTEIN"/>
    <property type="match status" value="1"/>
</dbReference>
<keyword evidence="4" id="KW-0677">Repeat</keyword>
<keyword evidence="14" id="KW-1185">Reference proteome</keyword>
<dbReference type="PROSITE" id="PS50287">
    <property type="entry name" value="SRCR_2"/>
    <property type="match status" value="2"/>
</dbReference>
<evidence type="ECO:0000256" key="6">
    <source>
        <dbReference type="ARBA" id="ARBA00023170"/>
    </source>
</evidence>
<comment type="caution">
    <text evidence="13">The sequence shown here is derived from an EMBL/GenBank/DDBJ whole genome shotgun (WGS) entry which is preliminary data.</text>
</comment>
<evidence type="ECO:0000256" key="7">
    <source>
        <dbReference type="ARBA" id="ARBA00023180"/>
    </source>
</evidence>
<accession>A0A7K8BM94</accession>
<evidence type="ECO:0000256" key="8">
    <source>
        <dbReference type="ARBA" id="ARBA00058074"/>
    </source>
</evidence>
<evidence type="ECO:0000313" key="13">
    <source>
        <dbReference type="EMBL" id="NXB15109.1"/>
    </source>
</evidence>
<feature type="disulfide bond" evidence="11">
    <location>
        <begin position="68"/>
        <end position="132"/>
    </location>
</feature>
<comment type="function">
    <text evidence="8">Binds to extracellular matrix proteins. Binds to pathogen-associated molecular patterns (PAMPs) present on the cell walls of Gram-positive and Gram-negative bacteria and fungi, behaving as a pattern recognition receptor (PRR). Induces bacterial and fungal aggregation and subsequent inhibition of PAMP-induced cytokine release. Does not possess intrinsic bactericidal activity. May play a role in the innate defense and homeostasis of certain epithelial surfaces.</text>
</comment>
<feature type="non-terminal residue" evidence="13">
    <location>
        <position position="143"/>
    </location>
</feature>
<dbReference type="PROSITE" id="PS00420">
    <property type="entry name" value="SRCR_1"/>
    <property type="match status" value="1"/>
</dbReference>
<evidence type="ECO:0000259" key="12">
    <source>
        <dbReference type="PROSITE" id="PS50287"/>
    </source>
</evidence>
<evidence type="ECO:0000256" key="1">
    <source>
        <dbReference type="ARBA" id="ARBA00004613"/>
    </source>
</evidence>
<organism evidence="13 14">
    <name type="scientific">Rhagologus leucostigma</name>
    <dbReference type="NCBI Taxonomy" id="156170"/>
    <lineage>
        <taxon>Eukaryota</taxon>
        <taxon>Metazoa</taxon>
        <taxon>Chordata</taxon>
        <taxon>Craniata</taxon>
        <taxon>Vertebrata</taxon>
        <taxon>Euteleostomi</taxon>
        <taxon>Archelosauria</taxon>
        <taxon>Archosauria</taxon>
        <taxon>Dinosauria</taxon>
        <taxon>Saurischia</taxon>
        <taxon>Theropoda</taxon>
        <taxon>Coelurosauria</taxon>
        <taxon>Aves</taxon>
        <taxon>Neognathae</taxon>
        <taxon>Neoaves</taxon>
        <taxon>Telluraves</taxon>
        <taxon>Australaves</taxon>
        <taxon>Passeriformes</taxon>
        <taxon>Corvoidea</taxon>
        <taxon>Pachycephalidae</taxon>
        <taxon>Rhagologus</taxon>
    </lineage>
</organism>
<dbReference type="GO" id="GO:0004252">
    <property type="term" value="F:serine-type endopeptidase activity"/>
    <property type="evidence" value="ECO:0007669"/>
    <property type="project" value="TreeGrafter"/>
</dbReference>
<feature type="disulfide bond" evidence="11">
    <location>
        <begin position="3"/>
        <end position="13"/>
    </location>
</feature>
<dbReference type="FunFam" id="3.10.250.10:FF:000007">
    <property type="entry name" value="Soluble scavenger receptor cysteine-rich domain-containing protein SSC5D"/>
    <property type="match status" value="1"/>
</dbReference>
<feature type="domain" description="SRCR" evidence="12">
    <location>
        <begin position="1"/>
        <end position="34"/>
    </location>
</feature>
<dbReference type="AlphaFoldDB" id="A0A7K8BM94"/>
<reference evidence="13 14" key="1">
    <citation type="submission" date="2019-09" db="EMBL/GenBank/DDBJ databases">
        <title>Bird 10,000 Genomes (B10K) Project - Family phase.</title>
        <authorList>
            <person name="Zhang G."/>
        </authorList>
    </citation>
    <scope>NUCLEOTIDE SEQUENCE [LARGE SCALE GENOMIC DNA]</scope>
    <source>
        <strain evidence="13">B10K-DU-029-40</strain>
        <tissue evidence="13">Muscle</tissue>
    </source>
</reference>
<dbReference type="GO" id="GO:0031638">
    <property type="term" value="P:zymogen activation"/>
    <property type="evidence" value="ECO:0007669"/>
    <property type="project" value="TreeGrafter"/>
</dbReference>
<feature type="disulfide bond" evidence="11">
    <location>
        <begin position="81"/>
        <end position="142"/>
    </location>
</feature>